<gene>
    <name evidence="6" type="primary">rlmB</name>
    <name evidence="6" type="ORF">IQ215_00485</name>
</gene>
<sequence>MKPRPKKKHNSPRNSFPEQKMPRKRDSEPRLKSVKVDDGVLDNDNHQDLIYGCYPVLEVLKGDRTLNRIYVTGKIAHDKRFADLIQEAKSNGAVIDIVDSKRISQVTNFANHQGIAVTVAPYEYVELDQLISQAKAQTPDPVIIIADGISDPHNLGAIIRTGEALGMQGLIIPQRRAAGVNSTVMKVAAGALEHFPIARVVNLNQAISALQEAGFWIYGTVAESGSYLHNTKLQGAVGLVIGSEDKGLSQSVAKSCDFLVSIPMTGKTPSLNASVATAICLYEVCRQKLVSQGK</sequence>
<dbReference type="Gene3D" id="3.30.1330.30">
    <property type="match status" value="1"/>
</dbReference>
<dbReference type="SUPFAM" id="SSF75217">
    <property type="entry name" value="alpha/beta knot"/>
    <property type="match status" value="1"/>
</dbReference>
<dbReference type="Pfam" id="PF08032">
    <property type="entry name" value="SpoU_sub_bind"/>
    <property type="match status" value="1"/>
</dbReference>
<dbReference type="InterPro" id="IPR004441">
    <property type="entry name" value="rRNA_MeTrfase_TrmH"/>
</dbReference>
<protein>
    <submittedName>
        <fullName evidence="6">23S rRNA (Guanosine(2251)-2'-O)-methyltransferase RlmB</fullName>
    </submittedName>
</protein>
<evidence type="ECO:0000256" key="2">
    <source>
        <dbReference type="ARBA" id="ARBA00022603"/>
    </source>
</evidence>
<feature type="compositionally biased region" description="Basic residues" evidence="4">
    <location>
        <begin position="1"/>
        <end position="11"/>
    </location>
</feature>
<dbReference type="InterPro" id="IPR029028">
    <property type="entry name" value="Alpha/beta_knot_MTases"/>
</dbReference>
<feature type="region of interest" description="Disordered" evidence="4">
    <location>
        <begin position="1"/>
        <end position="38"/>
    </location>
</feature>
<keyword evidence="2" id="KW-0489">Methyltransferase</keyword>
<dbReference type="InterPro" id="IPR013123">
    <property type="entry name" value="SpoU_subst-bd"/>
</dbReference>
<evidence type="ECO:0000256" key="4">
    <source>
        <dbReference type="SAM" id="MobiDB-lite"/>
    </source>
</evidence>
<keyword evidence="7" id="KW-1185">Reference proteome</keyword>
<dbReference type="SMART" id="SM00967">
    <property type="entry name" value="SpoU_sub_bind"/>
    <property type="match status" value="1"/>
</dbReference>
<dbReference type="Gene3D" id="3.40.1280.10">
    <property type="match status" value="1"/>
</dbReference>
<keyword evidence="3" id="KW-0808">Transferase</keyword>
<dbReference type="EMBL" id="JADEWC010000001">
    <property type="protein sequence ID" value="MBE9221163.1"/>
    <property type="molecule type" value="Genomic_DNA"/>
</dbReference>
<feature type="domain" description="RNA 2-O ribose methyltransferase substrate binding" evidence="5">
    <location>
        <begin position="49"/>
        <end position="125"/>
    </location>
</feature>
<dbReference type="NCBIfam" id="TIGR00186">
    <property type="entry name" value="rRNA_methyl_3"/>
    <property type="match status" value="1"/>
</dbReference>
<name>A0ABR9UZV5_9CHRO</name>
<dbReference type="RefSeq" id="WP_193799361.1">
    <property type="nucleotide sequence ID" value="NZ_JADEWC010000001.1"/>
</dbReference>
<comment type="caution">
    <text evidence="6">The sequence shown here is derived from an EMBL/GenBank/DDBJ whole genome shotgun (WGS) entry which is preliminary data.</text>
</comment>
<organism evidence="6 7">
    <name type="scientific">Cyanobacterium stanieri LEGE 03274</name>
    <dbReference type="NCBI Taxonomy" id="1828756"/>
    <lineage>
        <taxon>Bacteria</taxon>
        <taxon>Bacillati</taxon>
        <taxon>Cyanobacteriota</taxon>
        <taxon>Cyanophyceae</taxon>
        <taxon>Oscillatoriophycideae</taxon>
        <taxon>Chroococcales</taxon>
        <taxon>Geminocystaceae</taxon>
        <taxon>Cyanobacterium</taxon>
    </lineage>
</organism>
<evidence type="ECO:0000259" key="5">
    <source>
        <dbReference type="SMART" id="SM00967"/>
    </source>
</evidence>
<dbReference type="SUPFAM" id="SSF55315">
    <property type="entry name" value="L30e-like"/>
    <property type="match status" value="1"/>
</dbReference>
<dbReference type="InterPro" id="IPR001537">
    <property type="entry name" value="SpoU_MeTrfase"/>
</dbReference>
<evidence type="ECO:0000256" key="1">
    <source>
        <dbReference type="ARBA" id="ARBA00007228"/>
    </source>
</evidence>
<dbReference type="InterPro" id="IPR029026">
    <property type="entry name" value="tRNA_m1G_MTases_N"/>
</dbReference>
<dbReference type="CDD" id="cd18103">
    <property type="entry name" value="SpoU-like_RlmB"/>
    <property type="match status" value="1"/>
</dbReference>
<evidence type="ECO:0000313" key="7">
    <source>
        <dbReference type="Proteomes" id="UP000654604"/>
    </source>
</evidence>
<dbReference type="PANTHER" id="PTHR46429">
    <property type="entry name" value="23S RRNA (GUANOSINE-2'-O-)-METHYLTRANSFERASE RLMB"/>
    <property type="match status" value="1"/>
</dbReference>
<comment type="similarity">
    <text evidence="1">Belongs to the class IV-like SAM-binding methyltransferase superfamily. RNA methyltransferase TrmH family.</text>
</comment>
<proteinExistence type="inferred from homology"/>
<reference evidence="6 7" key="1">
    <citation type="submission" date="2020-10" db="EMBL/GenBank/DDBJ databases">
        <authorList>
            <person name="Castelo-Branco R."/>
            <person name="Eusebio N."/>
            <person name="Adriana R."/>
            <person name="Vieira A."/>
            <person name="Brugerolle De Fraissinette N."/>
            <person name="Rezende De Castro R."/>
            <person name="Schneider M.P."/>
            <person name="Vasconcelos V."/>
            <person name="Leao P.N."/>
        </authorList>
    </citation>
    <scope>NUCLEOTIDE SEQUENCE [LARGE SCALE GENOMIC DNA]</scope>
    <source>
        <strain evidence="6 7">LEGE 03274</strain>
    </source>
</reference>
<dbReference type="InterPro" id="IPR029064">
    <property type="entry name" value="Ribosomal_eL30-like_sf"/>
</dbReference>
<feature type="compositionally biased region" description="Basic and acidic residues" evidence="4">
    <location>
        <begin position="20"/>
        <end position="38"/>
    </location>
</feature>
<dbReference type="Proteomes" id="UP000654604">
    <property type="component" value="Unassembled WGS sequence"/>
</dbReference>
<dbReference type="Pfam" id="PF00588">
    <property type="entry name" value="SpoU_methylase"/>
    <property type="match status" value="1"/>
</dbReference>
<evidence type="ECO:0000313" key="6">
    <source>
        <dbReference type="EMBL" id="MBE9221163.1"/>
    </source>
</evidence>
<dbReference type="PANTHER" id="PTHR46429:SF1">
    <property type="entry name" value="23S RRNA (GUANOSINE-2'-O-)-METHYLTRANSFERASE RLMB"/>
    <property type="match status" value="1"/>
</dbReference>
<accession>A0ABR9UZV5</accession>
<evidence type="ECO:0000256" key="3">
    <source>
        <dbReference type="ARBA" id="ARBA00022679"/>
    </source>
</evidence>